<comment type="caution">
    <text evidence="1">The sequence shown here is derived from an EMBL/GenBank/DDBJ whole genome shotgun (WGS) entry which is preliminary data.</text>
</comment>
<dbReference type="EMBL" id="WHNY01000092">
    <property type="protein sequence ID" value="NOU69432.1"/>
    <property type="molecule type" value="Genomic_DNA"/>
</dbReference>
<reference evidence="1 2" key="1">
    <citation type="submission" date="2019-10" db="EMBL/GenBank/DDBJ databases">
        <title>Description of Paenibacillus humi sp. nov.</title>
        <authorList>
            <person name="Carlier A."/>
            <person name="Qi S."/>
        </authorList>
    </citation>
    <scope>NUCLEOTIDE SEQUENCE [LARGE SCALE GENOMIC DNA]</scope>
    <source>
        <strain evidence="1 2">LMG 31461</strain>
    </source>
</reference>
<organism evidence="1 2">
    <name type="scientific">Paenibacillus plantarum</name>
    <dbReference type="NCBI Taxonomy" id="2654975"/>
    <lineage>
        <taxon>Bacteria</taxon>
        <taxon>Bacillati</taxon>
        <taxon>Bacillota</taxon>
        <taxon>Bacilli</taxon>
        <taxon>Bacillales</taxon>
        <taxon>Paenibacillaceae</taxon>
        <taxon>Paenibacillus</taxon>
    </lineage>
</organism>
<proteinExistence type="predicted"/>
<name>A0ABX1XLM6_9BACL</name>
<dbReference type="RefSeq" id="WP_171637814.1">
    <property type="nucleotide sequence ID" value="NZ_WHNY01000092.1"/>
</dbReference>
<gene>
    <name evidence="1" type="ORF">GC096_36050</name>
</gene>
<evidence type="ECO:0000313" key="2">
    <source>
        <dbReference type="Proteomes" id="UP000653578"/>
    </source>
</evidence>
<accession>A0ABX1XLM6</accession>
<protein>
    <submittedName>
        <fullName evidence="1">Uncharacterized protein</fullName>
    </submittedName>
</protein>
<dbReference type="Proteomes" id="UP000653578">
    <property type="component" value="Unassembled WGS sequence"/>
</dbReference>
<evidence type="ECO:0000313" key="1">
    <source>
        <dbReference type="EMBL" id="NOU69432.1"/>
    </source>
</evidence>
<keyword evidence="2" id="KW-1185">Reference proteome</keyword>
<sequence length="112" mass="12683">MRKGKQIKNPAWAHNEKIYNAVIDRPETSKVRHLASLGNFEKAYFGEEVSNEKPYNAILNLQQNSIAFAKVELLLEALLDHGKEPPLGALQWTSIAQLFATINQVIPPIRFE</sequence>